<feature type="compositionally biased region" description="Pro residues" evidence="6">
    <location>
        <begin position="520"/>
        <end position="531"/>
    </location>
</feature>
<dbReference type="PROSITE" id="PS51387">
    <property type="entry name" value="FAD_PCMH"/>
    <property type="match status" value="1"/>
</dbReference>
<evidence type="ECO:0000313" key="9">
    <source>
        <dbReference type="EMBL" id="KAL1887263.1"/>
    </source>
</evidence>
<dbReference type="PANTHER" id="PTHR42973">
    <property type="entry name" value="BINDING OXIDOREDUCTASE, PUTATIVE (AFU_ORTHOLOGUE AFUA_1G17690)-RELATED"/>
    <property type="match status" value="1"/>
</dbReference>
<feature type="region of interest" description="Disordered" evidence="6">
    <location>
        <begin position="510"/>
        <end position="531"/>
    </location>
</feature>
<keyword evidence="7" id="KW-0732">Signal</keyword>
<feature type="non-terminal residue" evidence="9">
    <location>
        <position position="531"/>
    </location>
</feature>
<evidence type="ECO:0000256" key="6">
    <source>
        <dbReference type="SAM" id="MobiDB-lite"/>
    </source>
</evidence>
<dbReference type="SUPFAM" id="SSF56176">
    <property type="entry name" value="FAD-binding/transporter-associated domain-like"/>
    <property type="match status" value="1"/>
</dbReference>
<sequence>MGTTRVVAASLWLLQLLGQAQLSIASPLDVNAALDDCLKTAGVPTDALGTADWSQDVAPFNLRLNYTPIAISVPTSIKHIQDAVSCAAKLGVKANPKCGGHSYASFGLGGEDGHLILEMDRMDLVVLDNSTGIATIQGGARLGHIAAELYAQGKRDFSHGTCPGVGVGGHVLHGGFGVSSHTQGLALDFIVGLKVVLSNSTVVDCSETENPDLFWALRGAGASYGVVAEFKFRTFVVPEVVTYYSAAINWKQDKAADGLKAFQEFAENGMPSELNLRMFITKDFANFEGLYWGNKTGLQAAIAPLLNKTGAKLVLAQQGTWLDQAEHFGNGMDLNQTYPYNMHETFYSSSLYTNKLTDDQVSAFVNYWYGTGKAIKRDWYAQIDVHGGKNNAISKVAPNATSYAHRDFLLMTSFYDRVDTGAYPADGFSFLDNFTANITGSLKPAQWGQYVNYPDPRLSQAAAQNRYWGMHLDRLQGLKAGVDPNNVFHYPQGILPATTAVAATSSVSASASASAVPPSATAPPGAPTPTP</sequence>
<accession>A0ABR3YHF6</accession>
<dbReference type="InterPro" id="IPR036318">
    <property type="entry name" value="FAD-bd_PCMH-like_sf"/>
</dbReference>
<dbReference type="InterPro" id="IPR006094">
    <property type="entry name" value="Oxid_FAD_bind_N"/>
</dbReference>
<reference evidence="9 10" key="1">
    <citation type="journal article" date="2024" name="IMA Fungus">
        <title>IMA Genome - F19 : A genome assembly and annotation guide to empower mycologists, including annotated draft genome sequences of Ceratocystis pirilliformis, Diaporthe australafricana, Fusarium ophioides, Paecilomyces lecythidis, and Sporothrix stenoceras.</title>
        <authorList>
            <person name="Aylward J."/>
            <person name="Wilson A.M."/>
            <person name="Visagie C.M."/>
            <person name="Spraker J."/>
            <person name="Barnes I."/>
            <person name="Buitendag C."/>
            <person name="Ceriani C."/>
            <person name="Del Mar Angel L."/>
            <person name="du Plessis D."/>
            <person name="Fuchs T."/>
            <person name="Gasser K."/>
            <person name="Kramer D."/>
            <person name="Li W."/>
            <person name="Munsamy K."/>
            <person name="Piso A."/>
            <person name="Price J.L."/>
            <person name="Sonnekus B."/>
            <person name="Thomas C."/>
            <person name="van der Nest A."/>
            <person name="van Dijk A."/>
            <person name="van Heerden A."/>
            <person name="van Vuuren N."/>
            <person name="Yilmaz N."/>
            <person name="Duong T.A."/>
            <person name="van der Merwe N.A."/>
            <person name="Wingfield M.J."/>
            <person name="Wingfield B.D."/>
        </authorList>
    </citation>
    <scope>NUCLEOTIDE SEQUENCE [LARGE SCALE GENOMIC DNA]</scope>
    <source>
        <strain evidence="9 10">CMW 5346</strain>
    </source>
</reference>
<dbReference type="Gene3D" id="3.40.462.20">
    <property type="match status" value="1"/>
</dbReference>
<organism evidence="9 10">
    <name type="scientific">Sporothrix stenoceras</name>
    <dbReference type="NCBI Taxonomy" id="5173"/>
    <lineage>
        <taxon>Eukaryota</taxon>
        <taxon>Fungi</taxon>
        <taxon>Dikarya</taxon>
        <taxon>Ascomycota</taxon>
        <taxon>Pezizomycotina</taxon>
        <taxon>Sordariomycetes</taxon>
        <taxon>Sordariomycetidae</taxon>
        <taxon>Ophiostomatales</taxon>
        <taxon>Ophiostomataceae</taxon>
        <taxon>Sporothrix</taxon>
    </lineage>
</organism>
<evidence type="ECO:0000256" key="5">
    <source>
        <dbReference type="ARBA" id="ARBA00023002"/>
    </source>
</evidence>
<dbReference type="InterPro" id="IPR016166">
    <property type="entry name" value="FAD-bd_PCMH"/>
</dbReference>
<dbReference type="EMBL" id="JAWCUI010000132">
    <property type="protein sequence ID" value="KAL1887263.1"/>
    <property type="molecule type" value="Genomic_DNA"/>
</dbReference>
<evidence type="ECO:0000256" key="4">
    <source>
        <dbReference type="ARBA" id="ARBA00022827"/>
    </source>
</evidence>
<keyword evidence="3" id="KW-0285">Flavoprotein</keyword>
<keyword evidence="5" id="KW-0560">Oxidoreductase</keyword>
<dbReference type="InterPro" id="IPR050416">
    <property type="entry name" value="FAD-linked_Oxidoreductase"/>
</dbReference>
<dbReference type="Proteomes" id="UP001583186">
    <property type="component" value="Unassembled WGS sequence"/>
</dbReference>
<evidence type="ECO:0000256" key="1">
    <source>
        <dbReference type="ARBA" id="ARBA00001974"/>
    </source>
</evidence>
<name>A0ABR3YHF6_9PEZI</name>
<feature type="signal peptide" evidence="7">
    <location>
        <begin position="1"/>
        <end position="25"/>
    </location>
</feature>
<keyword evidence="4" id="KW-0274">FAD</keyword>
<comment type="caution">
    <text evidence="9">The sequence shown here is derived from an EMBL/GenBank/DDBJ whole genome shotgun (WGS) entry which is preliminary data.</text>
</comment>
<gene>
    <name evidence="9" type="ORF">Sste5346_010320</name>
</gene>
<comment type="cofactor">
    <cofactor evidence="1">
        <name>FAD</name>
        <dbReference type="ChEBI" id="CHEBI:57692"/>
    </cofactor>
</comment>
<evidence type="ECO:0000256" key="7">
    <source>
        <dbReference type="SAM" id="SignalP"/>
    </source>
</evidence>
<dbReference type="InterPro" id="IPR012951">
    <property type="entry name" value="BBE"/>
</dbReference>
<evidence type="ECO:0000259" key="8">
    <source>
        <dbReference type="PROSITE" id="PS51387"/>
    </source>
</evidence>
<protein>
    <recommendedName>
        <fullName evidence="8">FAD-binding PCMH-type domain-containing protein</fullName>
    </recommendedName>
</protein>
<dbReference type="Pfam" id="PF01565">
    <property type="entry name" value="FAD_binding_4"/>
    <property type="match status" value="1"/>
</dbReference>
<feature type="domain" description="FAD-binding PCMH-type" evidence="8">
    <location>
        <begin position="64"/>
        <end position="237"/>
    </location>
</feature>
<dbReference type="PANTHER" id="PTHR42973:SF39">
    <property type="entry name" value="FAD-BINDING PCMH-TYPE DOMAIN-CONTAINING PROTEIN"/>
    <property type="match status" value="1"/>
</dbReference>
<feature type="chain" id="PRO_5046540134" description="FAD-binding PCMH-type domain-containing protein" evidence="7">
    <location>
        <begin position="26"/>
        <end position="531"/>
    </location>
</feature>
<evidence type="ECO:0000256" key="2">
    <source>
        <dbReference type="ARBA" id="ARBA00005466"/>
    </source>
</evidence>
<dbReference type="Gene3D" id="3.30.465.10">
    <property type="match status" value="1"/>
</dbReference>
<evidence type="ECO:0000256" key="3">
    <source>
        <dbReference type="ARBA" id="ARBA00022630"/>
    </source>
</evidence>
<keyword evidence="10" id="KW-1185">Reference proteome</keyword>
<comment type="similarity">
    <text evidence="2">Belongs to the oxygen-dependent FAD-linked oxidoreductase family.</text>
</comment>
<dbReference type="InterPro" id="IPR016169">
    <property type="entry name" value="FAD-bd_PCMH_sub2"/>
</dbReference>
<evidence type="ECO:0000313" key="10">
    <source>
        <dbReference type="Proteomes" id="UP001583186"/>
    </source>
</evidence>
<proteinExistence type="inferred from homology"/>
<dbReference type="Pfam" id="PF08031">
    <property type="entry name" value="BBE"/>
    <property type="match status" value="1"/>
</dbReference>
<feature type="compositionally biased region" description="Low complexity" evidence="6">
    <location>
        <begin position="510"/>
        <end position="519"/>
    </location>
</feature>